<evidence type="ECO:0000313" key="7">
    <source>
        <dbReference type="WBParaSite" id="TREG1_105200.1"/>
    </source>
</evidence>
<dbReference type="InterPro" id="IPR032143">
    <property type="entry name" value="BORCS7"/>
</dbReference>
<dbReference type="GO" id="GO:0005765">
    <property type="term" value="C:lysosomal membrane"/>
    <property type="evidence" value="ECO:0007669"/>
    <property type="project" value="UniProtKB-SubCell"/>
</dbReference>
<keyword evidence="6" id="KW-1185">Reference proteome</keyword>
<dbReference type="Pfam" id="PF16088">
    <property type="entry name" value="BORCS7"/>
    <property type="match status" value="1"/>
</dbReference>
<evidence type="ECO:0000256" key="4">
    <source>
        <dbReference type="ARBA" id="ARBA00023136"/>
    </source>
</evidence>
<evidence type="ECO:0000313" key="6">
    <source>
        <dbReference type="Proteomes" id="UP000050795"/>
    </source>
</evidence>
<dbReference type="AlphaFoldDB" id="A0AA85IQQ1"/>
<comment type="similarity">
    <text evidence="2">Belongs to the BORCS7 family.</text>
</comment>
<keyword evidence="5" id="KW-0458">Lysosome</keyword>
<evidence type="ECO:0000256" key="5">
    <source>
        <dbReference type="ARBA" id="ARBA00023228"/>
    </source>
</evidence>
<accession>A0AA85IQQ1</accession>
<keyword evidence="4" id="KW-0472">Membrane</keyword>
<dbReference type="Proteomes" id="UP000050795">
    <property type="component" value="Unassembled WGS sequence"/>
</dbReference>
<evidence type="ECO:0000256" key="1">
    <source>
        <dbReference type="ARBA" id="ARBA00004656"/>
    </source>
</evidence>
<evidence type="ECO:0000256" key="2">
    <source>
        <dbReference type="ARBA" id="ARBA00005433"/>
    </source>
</evidence>
<protein>
    <recommendedName>
        <fullName evidence="3">BLOC-1-related complex subunit 7</fullName>
    </recommendedName>
</protein>
<reference evidence="6" key="1">
    <citation type="submission" date="2022-06" db="EMBL/GenBank/DDBJ databases">
        <authorList>
            <person name="Berger JAMES D."/>
            <person name="Berger JAMES D."/>
        </authorList>
    </citation>
    <scope>NUCLEOTIDE SEQUENCE [LARGE SCALE GENOMIC DNA]</scope>
</reference>
<name>A0AA85IQQ1_TRIRE</name>
<organism evidence="6 7">
    <name type="scientific">Trichobilharzia regenti</name>
    <name type="common">Nasal bird schistosome</name>
    <dbReference type="NCBI Taxonomy" id="157069"/>
    <lineage>
        <taxon>Eukaryota</taxon>
        <taxon>Metazoa</taxon>
        <taxon>Spiralia</taxon>
        <taxon>Lophotrochozoa</taxon>
        <taxon>Platyhelminthes</taxon>
        <taxon>Trematoda</taxon>
        <taxon>Digenea</taxon>
        <taxon>Strigeidida</taxon>
        <taxon>Schistosomatoidea</taxon>
        <taxon>Schistosomatidae</taxon>
        <taxon>Trichobilharzia</taxon>
    </lineage>
</organism>
<evidence type="ECO:0000256" key="3">
    <source>
        <dbReference type="ARBA" id="ARBA00022295"/>
    </source>
</evidence>
<reference evidence="7" key="2">
    <citation type="submission" date="2023-11" db="UniProtKB">
        <authorList>
            <consortium name="WormBaseParasite"/>
        </authorList>
    </citation>
    <scope>IDENTIFICATION</scope>
</reference>
<sequence>MSYTNNWNEKASLQIQNKTLKTVSALQKFVQNILNSSQSAELLSSAINQTVEQDPVISSTSNKISQLTYTIDRLSDQESLLRTRLDLLQ</sequence>
<dbReference type="WBParaSite" id="TREG1_105200.1">
    <property type="protein sequence ID" value="TREG1_105200.1"/>
    <property type="gene ID" value="TREG1_105200"/>
</dbReference>
<proteinExistence type="inferred from homology"/>
<comment type="subcellular location">
    <subcellularLocation>
        <location evidence="1">Lysosome membrane</location>
    </subcellularLocation>
</comment>